<evidence type="ECO:0000256" key="1">
    <source>
        <dbReference type="SAM" id="MobiDB-lite"/>
    </source>
</evidence>
<dbReference type="InterPro" id="IPR050863">
    <property type="entry name" value="CenT-Element_Derived"/>
</dbReference>
<evidence type="ECO:0000313" key="3">
    <source>
        <dbReference type="EMBL" id="OCK78530.1"/>
    </source>
</evidence>
<dbReference type="OrthoDB" id="4357141at2759"/>
<sequence length="323" mass="36256">TTYSTPGWHYACSESGYTDSKISFTWLTRVFNPQTKERAGPKPRMLMCNRFGTHETLEILQFCLENNILLCCLPSHTSHKLQPCDVGVFGPLKAAYRDQVELLYRGGANTVGKEHFTALYSVVREKAFMPNNIRAGWGKCGLYPFNPDRVLQDIRKPPAELTVPKFNIAALSSPRTPATADTLIALRSLVERDTHALDDKSKLRLEKVLNAAQISFAERALLEDDNRLLIKHNNEAKHRRSTKSTVLGRAKVISYKDLKEARAKRAAKEAETSKERRGRKRKSPSGKGVVARKDKKARKSELEAAEDKIVAAGIENHCSILQL</sequence>
<feature type="compositionally biased region" description="Basic and acidic residues" evidence="1">
    <location>
        <begin position="266"/>
        <end position="275"/>
    </location>
</feature>
<dbReference type="AlphaFoldDB" id="A0A8E2JDF4"/>
<keyword evidence="4" id="KW-1185">Reference proteome</keyword>
<dbReference type="GO" id="GO:0005634">
    <property type="term" value="C:nucleus"/>
    <property type="evidence" value="ECO:0007669"/>
    <property type="project" value="TreeGrafter"/>
</dbReference>
<dbReference type="InterPro" id="IPR004875">
    <property type="entry name" value="DDE_SF_endonuclease_dom"/>
</dbReference>
<organism evidence="3 4">
    <name type="scientific">Lepidopterella palustris CBS 459.81</name>
    <dbReference type="NCBI Taxonomy" id="1314670"/>
    <lineage>
        <taxon>Eukaryota</taxon>
        <taxon>Fungi</taxon>
        <taxon>Dikarya</taxon>
        <taxon>Ascomycota</taxon>
        <taxon>Pezizomycotina</taxon>
        <taxon>Dothideomycetes</taxon>
        <taxon>Pleosporomycetidae</taxon>
        <taxon>Mytilinidiales</taxon>
        <taxon>Argynnaceae</taxon>
        <taxon>Lepidopterella</taxon>
    </lineage>
</organism>
<evidence type="ECO:0000259" key="2">
    <source>
        <dbReference type="Pfam" id="PF03184"/>
    </source>
</evidence>
<dbReference type="Pfam" id="PF03184">
    <property type="entry name" value="DDE_1"/>
    <property type="match status" value="1"/>
</dbReference>
<gene>
    <name evidence="3" type="ORF">K432DRAFT_301800</name>
</gene>
<dbReference type="PANTHER" id="PTHR19303">
    <property type="entry name" value="TRANSPOSON"/>
    <property type="match status" value="1"/>
</dbReference>
<proteinExistence type="predicted"/>
<dbReference type="Proteomes" id="UP000250266">
    <property type="component" value="Unassembled WGS sequence"/>
</dbReference>
<protein>
    <submittedName>
        <fullName evidence="3">DDE-domain-containing protein</fullName>
    </submittedName>
</protein>
<feature type="region of interest" description="Disordered" evidence="1">
    <location>
        <begin position="266"/>
        <end position="302"/>
    </location>
</feature>
<feature type="non-terminal residue" evidence="3">
    <location>
        <position position="323"/>
    </location>
</feature>
<evidence type="ECO:0000313" key="4">
    <source>
        <dbReference type="Proteomes" id="UP000250266"/>
    </source>
</evidence>
<feature type="domain" description="DDE-1" evidence="2">
    <location>
        <begin position="4"/>
        <end position="105"/>
    </location>
</feature>
<dbReference type="GO" id="GO:0003677">
    <property type="term" value="F:DNA binding"/>
    <property type="evidence" value="ECO:0007669"/>
    <property type="project" value="TreeGrafter"/>
</dbReference>
<accession>A0A8E2JDF4</accession>
<name>A0A8E2JDF4_9PEZI</name>
<dbReference type="EMBL" id="KV745054">
    <property type="protein sequence ID" value="OCK78530.1"/>
    <property type="molecule type" value="Genomic_DNA"/>
</dbReference>
<dbReference type="PANTHER" id="PTHR19303:SF74">
    <property type="entry name" value="POGO TRANSPOSABLE ELEMENT WITH KRAB DOMAIN"/>
    <property type="match status" value="1"/>
</dbReference>
<reference evidence="3 4" key="1">
    <citation type="journal article" date="2016" name="Nat. Commun.">
        <title>Ectomycorrhizal ecology is imprinted in the genome of the dominant symbiotic fungus Cenococcum geophilum.</title>
        <authorList>
            <consortium name="DOE Joint Genome Institute"/>
            <person name="Peter M."/>
            <person name="Kohler A."/>
            <person name="Ohm R.A."/>
            <person name="Kuo A."/>
            <person name="Krutzmann J."/>
            <person name="Morin E."/>
            <person name="Arend M."/>
            <person name="Barry K.W."/>
            <person name="Binder M."/>
            <person name="Choi C."/>
            <person name="Clum A."/>
            <person name="Copeland A."/>
            <person name="Grisel N."/>
            <person name="Haridas S."/>
            <person name="Kipfer T."/>
            <person name="LaButti K."/>
            <person name="Lindquist E."/>
            <person name="Lipzen A."/>
            <person name="Maire R."/>
            <person name="Meier B."/>
            <person name="Mihaltcheva S."/>
            <person name="Molinier V."/>
            <person name="Murat C."/>
            <person name="Poggeler S."/>
            <person name="Quandt C.A."/>
            <person name="Sperisen C."/>
            <person name="Tritt A."/>
            <person name="Tisserant E."/>
            <person name="Crous P.W."/>
            <person name="Henrissat B."/>
            <person name="Nehls U."/>
            <person name="Egli S."/>
            <person name="Spatafora J.W."/>
            <person name="Grigoriev I.V."/>
            <person name="Martin F.M."/>
        </authorList>
    </citation>
    <scope>NUCLEOTIDE SEQUENCE [LARGE SCALE GENOMIC DNA]</scope>
    <source>
        <strain evidence="3 4">CBS 459.81</strain>
    </source>
</reference>